<evidence type="ECO:0000313" key="3">
    <source>
        <dbReference type="EMBL" id="AHZ24211.1"/>
    </source>
</evidence>
<feature type="domain" description="DUF7260" evidence="1">
    <location>
        <begin position="6"/>
        <end position="256"/>
    </location>
</feature>
<protein>
    <recommendedName>
        <fullName evidence="1">DUF7260 domain-containing protein</fullName>
    </recommendedName>
</protein>
<evidence type="ECO:0000313" key="7">
    <source>
        <dbReference type="Proteomes" id="UP000011603"/>
    </source>
</evidence>
<dbReference type="Proteomes" id="UP000299011">
    <property type="component" value="Plasmid pHME322"/>
</dbReference>
<name>I3R9K9_HALMT</name>
<dbReference type="OrthoDB" id="213880at2157"/>
<dbReference type="RefSeq" id="WP_004056362.1">
    <property type="nucleotide sequence ID" value="NC_017943.1"/>
</dbReference>
<keyword evidence="2" id="KW-0614">Plasmid</keyword>
<accession>I3R9K9</accession>
<organism evidence="2 6">
    <name type="scientific">Haloferax mediterranei (strain ATCC 33500 / DSM 1411 / JCM 8866 / NBRC 14739 / NCIMB 2177 / R-4)</name>
    <name type="common">Halobacterium mediterranei</name>
    <dbReference type="NCBI Taxonomy" id="523841"/>
    <lineage>
        <taxon>Archaea</taxon>
        <taxon>Methanobacteriati</taxon>
        <taxon>Methanobacteriota</taxon>
        <taxon>Stenosarchaea group</taxon>
        <taxon>Halobacteria</taxon>
        <taxon>Halobacteriales</taxon>
        <taxon>Haloferacaceae</taxon>
        <taxon>Haloferax</taxon>
    </lineage>
</organism>
<evidence type="ECO:0000313" key="4">
    <source>
        <dbReference type="EMBL" id="EMA05290.1"/>
    </source>
</evidence>
<reference evidence="2" key="5">
    <citation type="submission" date="2014-05" db="EMBL/GenBank/DDBJ databases">
        <authorList>
            <person name="Wang L."/>
            <person name="Yang H."/>
            <person name="Xiang H."/>
        </authorList>
    </citation>
    <scope>NUCLEOTIDE SEQUENCE</scope>
    <source>
        <strain evidence="2">CGMCC 1.2087</strain>
        <plasmid evidence="2">pHM300</plasmid>
    </source>
</reference>
<evidence type="ECO:0000259" key="1">
    <source>
        <dbReference type="Pfam" id="PF23921"/>
    </source>
</evidence>
<evidence type="ECO:0000313" key="8">
    <source>
        <dbReference type="Proteomes" id="UP000027075"/>
    </source>
</evidence>
<dbReference type="Pfam" id="PF23921">
    <property type="entry name" value="DUF7260"/>
    <property type="match status" value="1"/>
</dbReference>
<reference evidence="3 8" key="4">
    <citation type="submission" date="2014-04" db="EMBL/GenBank/DDBJ databases">
        <title>Transcriptional profiles of Haloferax mediterranei on the basis of nitrogen availability.</title>
        <authorList>
            <person name="Bautista V."/>
        </authorList>
    </citation>
    <scope>NUCLEOTIDE SEQUENCE [LARGE SCALE GENOMIC DNA]</scope>
    <source>
        <strain evidence="3">ATCC 33500</strain>
        <strain evidence="8">ATCC 33500 / DSM 1411 / JCM 8866 / NBRC 14739 / NCIMB 2177 / R-4</strain>
        <plasmid evidence="3">HMPLAS2</plasmid>
        <plasmid evidence="8">Plasmid HMPLAS2</plasmid>
    </source>
</reference>
<reference evidence="5 9" key="6">
    <citation type="submission" date="2019-04" db="EMBL/GenBank/DDBJ databases">
        <title>Methylomes of two halophilic Archaea, Haloarcula marismortui and Haloferax mediterranei.</title>
        <authorList>
            <person name="DasSarma S."/>
            <person name="DasSarma P."/>
            <person name="DasSarma S."/>
            <person name="Fomenkov A."/>
            <person name="Vincze T."/>
            <person name="Anton B.P."/>
            <person name="Roberts R.J."/>
        </authorList>
    </citation>
    <scope>NUCLEOTIDE SEQUENCE [LARGE SCALE GENOMIC DNA]</scope>
    <source>
        <strain evidence="5">ATCC 33500</strain>
        <strain evidence="9">ATCC 33500 / DSM 1411 / JCM 8866 / NBRC 14739 / NCIMB 2177 / R-4</strain>
        <plasmid evidence="5 9">pHME322</plasmid>
    </source>
</reference>
<dbReference type="InterPro" id="IPR055684">
    <property type="entry name" value="DUF7260"/>
</dbReference>
<dbReference type="EMBL" id="CP001870">
    <property type="protein sequence ID" value="AFK20919.1"/>
    <property type="molecule type" value="Genomic_DNA"/>
</dbReference>
<dbReference type="Proteomes" id="UP000027075">
    <property type="component" value="Plasmid HMPLAS2"/>
</dbReference>
<dbReference type="EMBL" id="CP007553">
    <property type="protein sequence ID" value="AHZ24211.1"/>
    <property type="molecule type" value="Genomic_DNA"/>
</dbReference>
<evidence type="ECO:0000313" key="6">
    <source>
        <dbReference type="Proteomes" id="UP000006469"/>
    </source>
</evidence>
<evidence type="ECO:0000313" key="5">
    <source>
        <dbReference type="EMBL" id="QCQ77349.1"/>
    </source>
</evidence>
<evidence type="ECO:0000313" key="9">
    <source>
        <dbReference type="Proteomes" id="UP000299011"/>
    </source>
</evidence>
<dbReference type="Proteomes" id="UP000011603">
    <property type="component" value="Unassembled WGS sequence"/>
</dbReference>
<reference evidence="4 7" key="3">
    <citation type="journal article" date="2014" name="PLoS Genet.">
        <title>Phylogenetically driven sequencing of extremely halophilic archaea reveals strategies for static and dynamic osmo-response.</title>
        <authorList>
            <person name="Becker E.A."/>
            <person name="Seitzer P.M."/>
            <person name="Tritt A."/>
            <person name="Larsen D."/>
            <person name="Krusor M."/>
            <person name="Yao A.I."/>
            <person name="Wu D."/>
            <person name="Madern D."/>
            <person name="Eisen J.A."/>
            <person name="Darling A.E."/>
            <person name="Facciotti M.T."/>
        </authorList>
    </citation>
    <scope>NUCLEOTIDE SEQUENCE [LARGE SCALE GENOMIC DNA]</scope>
    <source>
        <strain evidence="4">ATCC 33500</strain>
        <strain evidence="7">ATCC 33500 / DSM 1411 / JCM 8866 / NBRC 14739 / NCIMB 2177 / R-4</strain>
    </source>
</reference>
<geneLocation type="plasmid" evidence="5 9">
    <name>pHME322</name>
</geneLocation>
<keyword evidence="7" id="KW-1185">Reference proteome</keyword>
<proteinExistence type="predicted"/>
<evidence type="ECO:0000313" key="2">
    <source>
        <dbReference type="EMBL" id="AFK20919.1"/>
    </source>
</evidence>
<sequence>MNRFQRLYDALDRISCELEHIVQKSKAVDEFRASVRNFPAHSERQAVSAPQATTGQTAAVTNRPFQAGAHADCCRQIRTAFEETVRPHSVVDVEANEPLLTTIREELGAEIAIALAPNSGTTYSSELRNAVIASATARRAELQSMEQALAAERESVETALADMKALVDDEDPDKEAWLLYWSFDELRSYYEEVALARKKCERMSQRRQRDVHGTAASNAQARVSHDSLAEYLYGDFQTNYPVLATVVELDTEYADRQREIRDQLTRRV</sequence>
<geneLocation type="plasmid" evidence="3 8">
    <name>HMPLAS2</name>
</geneLocation>
<dbReference type="HOGENOM" id="CLU_076271_1_0_2"/>
<gene>
    <name evidence="2" type="ordered locus">HFX_5084</name>
    <name evidence="3" type="ORF">BM92_18590</name>
    <name evidence="4" type="ORF">C439_00785</name>
    <name evidence="5" type="ORF">E6P09_18745</name>
</gene>
<reference evidence="2" key="1">
    <citation type="journal article" date="2012" name="Appl. Environ. Microbiol.">
        <title>Identification of the haloarchaeal phasin (PhaP) that functions in polyhydroxyalkanoate accumulation and granule formation in Haloferax mediterranei.</title>
        <authorList>
            <person name="Cai S."/>
            <person name="Cai L."/>
            <person name="Liu H."/>
            <person name="Liu X."/>
            <person name="Han J."/>
            <person name="Zhou J."/>
            <person name="Xiang H."/>
        </authorList>
    </citation>
    <scope>NUCLEOTIDE SEQUENCE</scope>
    <source>
        <strain evidence="2">CGMCC 1.2087</strain>
    </source>
</reference>
<dbReference type="AlphaFoldDB" id="I3R9K9"/>
<dbReference type="Proteomes" id="UP000006469">
    <property type="component" value="Plasmid pHM300"/>
</dbReference>
<reference evidence="2 6" key="2">
    <citation type="journal article" date="2012" name="J. Bacteriol.">
        <title>Complete genome sequence of the metabolically versatile halophilic archaeon Haloferax mediterranei, a poly(3-hydroxybutyrate-co-3-hydroxyvalerate) producer.</title>
        <authorList>
            <person name="Han J."/>
            <person name="Zhang F."/>
            <person name="Hou J."/>
            <person name="Liu X."/>
            <person name="Li M."/>
            <person name="Liu H."/>
            <person name="Cai L."/>
            <person name="Zhang B."/>
            <person name="Chen Y."/>
            <person name="Zhou J."/>
            <person name="Hu S."/>
            <person name="Xiang H."/>
        </authorList>
    </citation>
    <scope>NUCLEOTIDE SEQUENCE [LARGE SCALE GENOMIC DNA]</scope>
    <source>
        <strain evidence="6">ATCC 33500 / DSM 1411 / JCM 8866 / NBRC 14739 / NCIMB 2177 / R-4</strain>
        <strain evidence="2">CGMCC 1.2087</strain>
        <plasmid evidence="6">pHM300</plasmid>
    </source>
</reference>
<geneLocation type="plasmid" evidence="2 6">
    <name>pHM300</name>
</geneLocation>
<dbReference type="EMBL" id="AOLO01000001">
    <property type="protein sequence ID" value="EMA05290.1"/>
    <property type="molecule type" value="Genomic_DNA"/>
</dbReference>
<dbReference type="GeneID" id="40158500"/>
<dbReference type="EMBL" id="CP039141">
    <property type="protein sequence ID" value="QCQ77349.1"/>
    <property type="molecule type" value="Genomic_DNA"/>
</dbReference>
<dbReference type="KEGG" id="hme:HFX_5084"/>
<dbReference type="PATRIC" id="fig|523841.21.peg.157"/>